<dbReference type="InterPro" id="IPR037364">
    <property type="entry name" value="Sec23"/>
</dbReference>
<keyword evidence="1" id="KW-0256">Endoplasmic reticulum</keyword>
<dbReference type="AlphaFoldDB" id="A0ABC8T7D2"/>
<feature type="non-terminal residue" evidence="3">
    <location>
        <position position="1"/>
    </location>
</feature>
<name>A0ABC8T7D2_9AQUA</name>
<keyword evidence="4" id="KW-1185">Reference proteome</keyword>
<organism evidence="3 4">
    <name type="scientific">Ilex paraguariensis</name>
    <name type="common">yerba mate</name>
    <dbReference type="NCBI Taxonomy" id="185542"/>
    <lineage>
        <taxon>Eukaryota</taxon>
        <taxon>Viridiplantae</taxon>
        <taxon>Streptophyta</taxon>
        <taxon>Embryophyta</taxon>
        <taxon>Tracheophyta</taxon>
        <taxon>Spermatophyta</taxon>
        <taxon>Magnoliopsida</taxon>
        <taxon>eudicotyledons</taxon>
        <taxon>Gunneridae</taxon>
        <taxon>Pentapetalae</taxon>
        <taxon>asterids</taxon>
        <taxon>campanulids</taxon>
        <taxon>Aquifoliales</taxon>
        <taxon>Aquifoliaceae</taxon>
        <taxon>Ilex</taxon>
    </lineage>
</organism>
<keyword evidence="1" id="KW-0862">Zinc</keyword>
<dbReference type="SUPFAM" id="SSF82754">
    <property type="entry name" value="C-terminal, gelsolin-like domain of Sec23/24"/>
    <property type="match status" value="1"/>
</dbReference>
<dbReference type="PANTHER" id="PTHR11141">
    <property type="entry name" value="PROTEIN TRANSPORT PROTEIN SEC23"/>
    <property type="match status" value="1"/>
</dbReference>
<gene>
    <name evidence="3" type="ORF">ILEXP_LOCUS34387</name>
</gene>
<comment type="caution">
    <text evidence="3">The sequence shown here is derived from an EMBL/GenBank/DDBJ whole genome shotgun (WGS) entry which is preliminary data.</text>
</comment>
<comment type="function">
    <text evidence="1">Component of the coat protein complex II (COPII) which promotes the formation of transport vesicles from the endoplasmic reticulum (ER). The coat has two main functions, the physical deformation of the endoplasmic reticulum membrane into vesicles and the selection of cargo molecules.</text>
</comment>
<dbReference type="InterPro" id="IPR006900">
    <property type="entry name" value="Sec23/24_helical_dom"/>
</dbReference>
<dbReference type="EMBL" id="CAUOFW020004353">
    <property type="protein sequence ID" value="CAK9165228.1"/>
    <property type="molecule type" value="Genomic_DNA"/>
</dbReference>
<dbReference type="PANTHER" id="PTHR11141:SF0">
    <property type="entry name" value="PROTEIN TRANSPORT PROTEIN SEC23"/>
    <property type="match status" value="1"/>
</dbReference>
<keyword evidence="1" id="KW-0472">Membrane</keyword>
<dbReference type="Pfam" id="PF04815">
    <property type="entry name" value="Sec23_helical"/>
    <property type="match status" value="1"/>
</dbReference>
<dbReference type="GO" id="GO:0015031">
    <property type="term" value="P:protein transport"/>
    <property type="evidence" value="ECO:0007669"/>
    <property type="project" value="UniProtKB-KW"/>
</dbReference>
<sequence>GLVQGFDQETAAVVMARLTSYKMEIEEGFDATRWLDLNLICFCSKFGDYQKDDLASFTLDPSFLLFPWFMFNLRRSQFVQRCLTIHNNPDETAYYRILTRESTINAAVMVQPSLMSYSFYSLPAPALLDMASIATDRILVLDSYFSVVIFME</sequence>
<dbReference type="Proteomes" id="UP001642360">
    <property type="component" value="Unassembled WGS sequence"/>
</dbReference>
<dbReference type="InterPro" id="IPR036175">
    <property type="entry name" value="Sec23/24_helical_dom_sf"/>
</dbReference>
<comment type="subcellular location">
    <subcellularLocation>
        <location evidence="1">Cytoplasmic vesicle</location>
        <location evidence="1">COPII-coated vesicle membrane</location>
        <topology evidence="1">Peripheral membrane protein</topology>
        <orientation evidence="1">Cytoplasmic side</orientation>
    </subcellularLocation>
    <subcellularLocation>
        <location evidence="1">Endoplasmic reticulum membrane</location>
        <topology evidence="1">Peripheral membrane protein</topology>
        <orientation evidence="1">Cytoplasmic side</orientation>
    </subcellularLocation>
</comment>
<dbReference type="Gene3D" id="1.20.120.730">
    <property type="entry name" value="Sec23/Sec24 helical domain"/>
    <property type="match status" value="1"/>
</dbReference>
<dbReference type="SUPFAM" id="SSF81811">
    <property type="entry name" value="Helical domain of Sec23/24"/>
    <property type="match status" value="1"/>
</dbReference>
<keyword evidence="1" id="KW-0963">Cytoplasm</keyword>
<dbReference type="InterPro" id="IPR036180">
    <property type="entry name" value="Gelsolin-like_dom_sf"/>
</dbReference>
<comment type="similarity">
    <text evidence="1">Belongs to the SEC23/SEC24 family. SEC23 subfamily.</text>
</comment>
<keyword evidence="1" id="KW-0479">Metal-binding</keyword>
<dbReference type="GO" id="GO:0046872">
    <property type="term" value="F:metal ion binding"/>
    <property type="evidence" value="ECO:0007669"/>
    <property type="project" value="UniProtKB-KW"/>
</dbReference>
<keyword evidence="1" id="KW-0813">Transport</keyword>
<accession>A0ABC8T7D2</accession>
<protein>
    <recommendedName>
        <fullName evidence="1">Protein transport protein SEC23</fullName>
    </recommendedName>
</protein>
<keyword evidence="1" id="KW-0968">Cytoplasmic vesicle</keyword>
<dbReference type="GO" id="GO:0012507">
    <property type="term" value="C:ER to Golgi transport vesicle membrane"/>
    <property type="evidence" value="ECO:0007669"/>
    <property type="project" value="UniProtKB-SubCell"/>
</dbReference>
<dbReference type="Gene3D" id="3.40.20.10">
    <property type="entry name" value="Severin"/>
    <property type="match status" value="1"/>
</dbReference>
<dbReference type="InterPro" id="IPR029006">
    <property type="entry name" value="ADF-H/Gelsolin-like_dom_sf"/>
</dbReference>
<evidence type="ECO:0000256" key="1">
    <source>
        <dbReference type="RuleBase" id="RU365030"/>
    </source>
</evidence>
<evidence type="ECO:0000313" key="4">
    <source>
        <dbReference type="Proteomes" id="UP001642360"/>
    </source>
</evidence>
<keyword evidence="1" id="KW-0653">Protein transport</keyword>
<dbReference type="GO" id="GO:0005789">
    <property type="term" value="C:endoplasmic reticulum membrane"/>
    <property type="evidence" value="ECO:0007669"/>
    <property type="project" value="UniProtKB-SubCell"/>
</dbReference>
<feature type="domain" description="Sec23/Sec24 helical" evidence="2">
    <location>
        <begin position="7"/>
        <end position="105"/>
    </location>
</feature>
<evidence type="ECO:0000259" key="2">
    <source>
        <dbReference type="Pfam" id="PF04815"/>
    </source>
</evidence>
<evidence type="ECO:0000313" key="3">
    <source>
        <dbReference type="EMBL" id="CAK9165228.1"/>
    </source>
</evidence>
<keyword evidence="1" id="KW-0931">ER-Golgi transport</keyword>
<dbReference type="GO" id="GO:0016192">
    <property type="term" value="P:vesicle-mediated transport"/>
    <property type="evidence" value="ECO:0007669"/>
    <property type="project" value="UniProtKB-KW"/>
</dbReference>
<proteinExistence type="inferred from homology"/>
<reference evidence="3 4" key="1">
    <citation type="submission" date="2024-02" db="EMBL/GenBank/DDBJ databases">
        <authorList>
            <person name="Vignale AGUSTIN F."/>
            <person name="Sosa J E."/>
            <person name="Modenutti C."/>
        </authorList>
    </citation>
    <scope>NUCLEOTIDE SEQUENCE [LARGE SCALE GENOMIC DNA]</scope>
</reference>